<comment type="caution">
    <text evidence="2">The sequence shown here is derived from an EMBL/GenBank/DDBJ whole genome shotgun (WGS) entry which is preliminary data.</text>
</comment>
<dbReference type="EMBL" id="JADQDK010000001">
    <property type="protein sequence ID" value="MBW0133791.1"/>
    <property type="molecule type" value="Genomic_DNA"/>
</dbReference>
<evidence type="ECO:0000259" key="1">
    <source>
        <dbReference type="Pfam" id="PF00582"/>
    </source>
</evidence>
<protein>
    <submittedName>
        <fullName evidence="2">Universal stress protein</fullName>
    </submittedName>
</protein>
<evidence type="ECO:0000313" key="2">
    <source>
        <dbReference type="EMBL" id="MBW0133791.1"/>
    </source>
</evidence>
<dbReference type="PANTHER" id="PTHR31964:SF113">
    <property type="entry name" value="USPA DOMAIN-CONTAINING PROTEIN"/>
    <property type="match status" value="1"/>
</dbReference>
<reference evidence="2 3" key="1">
    <citation type="submission" date="2020-11" db="EMBL/GenBank/DDBJ databases">
        <title>Pseudonocardia abyssalis sp. nov. and Pseudonocardia oceani sp. nov., description and phylogenomic analysis of two novel actinomycetes isolated from the deep Southern Ocean.</title>
        <authorList>
            <person name="Parra J."/>
        </authorList>
    </citation>
    <scope>NUCLEOTIDE SEQUENCE [LARGE SCALE GENOMIC DNA]</scope>
    <source>
        <strain evidence="2 3">KRD-168</strain>
    </source>
</reference>
<dbReference type="Proteomes" id="UP000694287">
    <property type="component" value="Unassembled WGS sequence"/>
</dbReference>
<gene>
    <name evidence="2" type="ORF">I4I81_05940</name>
</gene>
<dbReference type="CDD" id="cd23659">
    <property type="entry name" value="USP_At3g01520-like"/>
    <property type="match status" value="1"/>
</dbReference>
<dbReference type="PANTHER" id="PTHR31964">
    <property type="entry name" value="ADENINE NUCLEOTIDE ALPHA HYDROLASES-LIKE SUPERFAMILY PROTEIN"/>
    <property type="match status" value="1"/>
</dbReference>
<feature type="domain" description="UspA" evidence="1">
    <location>
        <begin position="8"/>
        <end position="149"/>
    </location>
</feature>
<sequence length="167" mass="16880">MDGEGTGTVVVGVDGSPGSRAAVEHALEDAARRGARLRAVVAAQLPEYWATAYGMVAPPPISEVLASARDAGQEMVDEVLAARPDLAARVEVSVEARAGAAGRVLLDAADGADVLVIGHRGRGAMSSAMLGSVGLHCVLHASCPVTIVRSTRVAEAVARPEAAAVPV</sequence>
<dbReference type="RefSeq" id="WP_218606289.1">
    <property type="nucleotide sequence ID" value="NZ_JADQDJ010000571.1"/>
</dbReference>
<name>A0ABS6UNF9_9PSEU</name>
<accession>A0ABS6UNF9</accession>
<organism evidence="2 3">
    <name type="scientific">Pseudonocardia abyssalis</name>
    <dbReference type="NCBI Taxonomy" id="2792008"/>
    <lineage>
        <taxon>Bacteria</taxon>
        <taxon>Bacillati</taxon>
        <taxon>Actinomycetota</taxon>
        <taxon>Actinomycetes</taxon>
        <taxon>Pseudonocardiales</taxon>
        <taxon>Pseudonocardiaceae</taxon>
        <taxon>Pseudonocardia</taxon>
    </lineage>
</organism>
<dbReference type="InterPro" id="IPR006016">
    <property type="entry name" value="UspA"/>
</dbReference>
<keyword evidence="3" id="KW-1185">Reference proteome</keyword>
<dbReference type="Pfam" id="PF00582">
    <property type="entry name" value="Usp"/>
    <property type="match status" value="1"/>
</dbReference>
<evidence type="ECO:0000313" key="3">
    <source>
        <dbReference type="Proteomes" id="UP000694287"/>
    </source>
</evidence>
<proteinExistence type="predicted"/>